<gene>
    <name evidence="1" type="ORF">JL111_06605</name>
</gene>
<dbReference type="RefSeq" id="WP_167622980.1">
    <property type="nucleotide sequence ID" value="NZ_BNCL01000004.1"/>
</dbReference>
<dbReference type="EMBL" id="JAESHT010000004">
    <property type="protein sequence ID" value="MBL3673159.1"/>
    <property type="molecule type" value="Genomic_DNA"/>
</dbReference>
<comment type="caution">
    <text evidence="1">The sequence shown here is derived from an EMBL/GenBank/DDBJ whole genome shotgun (WGS) entry which is preliminary data.</text>
</comment>
<name>A0ABS1S356_9RHOB</name>
<sequence>MTKPVRDIPHEKDMIRLREFTRHERESGIHPAVVALWSRPQTRGETNRKAVEYARIERGRLS</sequence>
<evidence type="ECO:0000313" key="1">
    <source>
        <dbReference type="EMBL" id="MBL3673159.1"/>
    </source>
</evidence>
<organism evidence="1 2">
    <name type="scientific">Paracoccus aerius</name>
    <dbReference type="NCBI Taxonomy" id="1915382"/>
    <lineage>
        <taxon>Bacteria</taxon>
        <taxon>Pseudomonadati</taxon>
        <taxon>Pseudomonadota</taxon>
        <taxon>Alphaproteobacteria</taxon>
        <taxon>Rhodobacterales</taxon>
        <taxon>Paracoccaceae</taxon>
        <taxon>Paracoccus</taxon>
    </lineage>
</organism>
<accession>A0ABS1S356</accession>
<protein>
    <submittedName>
        <fullName evidence="1">Uncharacterized protein</fullName>
    </submittedName>
</protein>
<reference evidence="1 2" key="1">
    <citation type="submission" date="2021-01" db="EMBL/GenBank/DDBJ databases">
        <title>011410 draft genome.</title>
        <authorList>
            <person name="Lang L."/>
        </authorList>
    </citation>
    <scope>NUCLEOTIDE SEQUENCE [LARGE SCALE GENOMIC DNA]</scope>
    <source>
        <strain evidence="1 2">KCTC 42845</strain>
    </source>
</reference>
<proteinExistence type="predicted"/>
<dbReference type="Proteomes" id="UP000644749">
    <property type="component" value="Unassembled WGS sequence"/>
</dbReference>
<keyword evidence="2" id="KW-1185">Reference proteome</keyword>
<evidence type="ECO:0000313" key="2">
    <source>
        <dbReference type="Proteomes" id="UP000644749"/>
    </source>
</evidence>